<dbReference type="NCBIfam" id="NF033103">
    <property type="entry name" value="bla_class_A"/>
    <property type="match status" value="1"/>
</dbReference>
<dbReference type="InterPro" id="IPR012338">
    <property type="entry name" value="Beta-lactam/transpept-like"/>
</dbReference>
<evidence type="ECO:0000313" key="3">
    <source>
        <dbReference type="Proteomes" id="UP001500618"/>
    </source>
</evidence>
<evidence type="ECO:0000259" key="1">
    <source>
        <dbReference type="Pfam" id="PF13354"/>
    </source>
</evidence>
<organism evidence="2 3">
    <name type="scientific">Fodinicola feengrottensis</name>
    <dbReference type="NCBI Taxonomy" id="435914"/>
    <lineage>
        <taxon>Bacteria</taxon>
        <taxon>Bacillati</taxon>
        <taxon>Actinomycetota</taxon>
        <taxon>Actinomycetes</taxon>
        <taxon>Mycobacteriales</taxon>
        <taxon>Fodinicola</taxon>
    </lineage>
</organism>
<dbReference type="SUPFAM" id="SSF56601">
    <property type="entry name" value="beta-lactamase/transpeptidase-like"/>
    <property type="match status" value="1"/>
</dbReference>
<dbReference type="PRINTS" id="PR00118">
    <property type="entry name" value="BLACTAMASEA"/>
</dbReference>
<accession>A0ABP4SH39</accession>
<dbReference type="InterPro" id="IPR045155">
    <property type="entry name" value="Beta-lactam_cat"/>
</dbReference>
<keyword evidence="3" id="KW-1185">Reference proteome</keyword>
<dbReference type="PANTHER" id="PTHR35333">
    <property type="entry name" value="BETA-LACTAMASE"/>
    <property type="match status" value="1"/>
</dbReference>
<dbReference type="EMBL" id="BAAANY010000008">
    <property type="protein sequence ID" value="GAA1671624.1"/>
    <property type="molecule type" value="Genomic_DNA"/>
</dbReference>
<gene>
    <name evidence="2" type="primary">blaPEN-bpc</name>
    <name evidence="2" type="ORF">GCM10009765_21280</name>
</gene>
<comment type="caution">
    <text evidence="2">The sequence shown here is derived from an EMBL/GenBank/DDBJ whole genome shotgun (WGS) entry which is preliminary data.</text>
</comment>
<reference evidence="3" key="1">
    <citation type="journal article" date="2019" name="Int. J. Syst. Evol. Microbiol.">
        <title>The Global Catalogue of Microorganisms (GCM) 10K type strain sequencing project: providing services to taxonomists for standard genome sequencing and annotation.</title>
        <authorList>
            <consortium name="The Broad Institute Genomics Platform"/>
            <consortium name="The Broad Institute Genome Sequencing Center for Infectious Disease"/>
            <person name="Wu L."/>
            <person name="Ma J."/>
        </authorList>
    </citation>
    <scope>NUCLEOTIDE SEQUENCE [LARGE SCALE GENOMIC DNA]</scope>
    <source>
        <strain evidence="3">JCM 14718</strain>
    </source>
</reference>
<name>A0ABP4SH39_9ACTN</name>
<evidence type="ECO:0000313" key="2">
    <source>
        <dbReference type="EMBL" id="GAA1671624.1"/>
    </source>
</evidence>
<sequence>MPDITRRSLLALSAVGVLAPALLVRGDKTTNSELQALESQHGARLGVWATNTRTGATVAYRAGERFPMCSTFKTLAVTAILRRDHDGEFLKRVITYTQKDVIDGSPITKDHVGTGMSVSDLCAAAIDYSDNTAANLLLRLIGGPSAVTQVARSLGDPYTRLDRNEPTLNTSIPGDLRDTTTPAAFAGDYRRLVLGEGLCPEHRERLTGWLKANTTSANRFHAGLPSGWVIGDKTGSGDYGTANDVGVVWTTHGTPIVIAVLTTKFTQDAGWDEPLVASAAAVVARTLAPGE</sequence>
<feature type="domain" description="Beta-lactamase class A catalytic" evidence="1">
    <location>
        <begin position="46"/>
        <end position="262"/>
    </location>
</feature>
<proteinExistence type="predicted"/>
<dbReference type="PANTHER" id="PTHR35333:SF3">
    <property type="entry name" value="BETA-LACTAMASE-TYPE TRANSPEPTIDASE FOLD CONTAINING PROTEIN"/>
    <property type="match status" value="1"/>
</dbReference>
<dbReference type="Proteomes" id="UP001500618">
    <property type="component" value="Unassembled WGS sequence"/>
</dbReference>
<dbReference type="RefSeq" id="WP_344309387.1">
    <property type="nucleotide sequence ID" value="NZ_BAAANY010000008.1"/>
</dbReference>
<dbReference type="Gene3D" id="3.40.710.10">
    <property type="entry name" value="DD-peptidase/beta-lactamase superfamily"/>
    <property type="match status" value="1"/>
</dbReference>
<protein>
    <submittedName>
        <fullName evidence="2">PEN family class A beta-lactamase, Bpc-type</fullName>
    </submittedName>
</protein>
<dbReference type="Pfam" id="PF13354">
    <property type="entry name" value="Beta-lactamase2"/>
    <property type="match status" value="1"/>
</dbReference>
<dbReference type="InterPro" id="IPR000871">
    <property type="entry name" value="Beta-lactam_class-A"/>
</dbReference>